<dbReference type="PRINTS" id="PR00789">
    <property type="entry name" value="OSIALOPTASE"/>
</dbReference>
<dbReference type="EC" id="2.3.1.234" evidence="1"/>
<dbReference type="InterPro" id="IPR022496">
    <property type="entry name" value="T6A_TsaB"/>
</dbReference>
<evidence type="ECO:0000256" key="5">
    <source>
        <dbReference type="ARBA" id="ARBA00023004"/>
    </source>
</evidence>
<evidence type="ECO:0000313" key="9">
    <source>
        <dbReference type="EMBL" id="SFZ84883.1"/>
    </source>
</evidence>
<dbReference type="Proteomes" id="UP000183447">
    <property type="component" value="Unassembled WGS sequence"/>
</dbReference>
<dbReference type="GO" id="GO:0002949">
    <property type="term" value="P:tRNA threonylcarbamoyladenosine modification"/>
    <property type="evidence" value="ECO:0007669"/>
    <property type="project" value="InterPro"/>
</dbReference>
<proteinExistence type="predicted"/>
<keyword evidence="6" id="KW-0012">Acyltransferase</keyword>
<dbReference type="GO" id="GO:0005829">
    <property type="term" value="C:cytosol"/>
    <property type="evidence" value="ECO:0007669"/>
    <property type="project" value="TreeGrafter"/>
</dbReference>
<dbReference type="InterPro" id="IPR043129">
    <property type="entry name" value="ATPase_NBD"/>
</dbReference>
<reference evidence="9 10" key="1">
    <citation type="submission" date="2016-11" db="EMBL/GenBank/DDBJ databases">
        <authorList>
            <person name="Jaros S."/>
            <person name="Januszkiewicz K."/>
            <person name="Wedrychowicz H."/>
        </authorList>
    </citation>
    <scope>NUCLEOTIDE SEQUENCE [LARGE SCALE GENOMIC DNA]</scope>
    <source>
        <strain evidence="9 10">ATCC 23634</strain>
    </source>
</reference>
<comment type="catalytic activity">
    <reaction evidence="7">
        <text>L-threonylcarbamoyladenylate + adenosine(37) in tRNA = N(6)-L-threonylcarbamoyladenosine(37) in tRNA + AMP + H(+)</text>
        <dbReference type="Rhea" id="RHEA:37059"/>
        <dbReference type="Rhea" id="RHEA-COMP:10162"/>
        <dbReference type="Rhea" id="RHEA-COMP:10163"/>
        <dbReference type="ChEBI" id="CHEBI:15378"/>
        <dbReference type="ChEBI" id="CHEBI:73682"/>
        <dbReference type="ChEBI" id="CHEBI:74411"/>
        <dbReference type="ChEBI" id="CHEBI:74418"/>
        <dbReference type="ChEBI" id="CHEBI:456215"/>
        <dbReference type="EC" id="2.3.1.234"/>
    </reaction>
</comment>
<evidence type="ECO:0000313" key="10">
    <source>
        <dbReference type="Proteomes" id="UP000183447"/>
    </source>
</evidence>
<dbReference type="OrthoDB" id="9809995at2"/>
<dbReference type="InterPro" id="IPR017861">
    <property type="entry name" value="KAE1/TsaD"/>
</dbReference>
<dbReference type="PANTHER" id="PTHR11735:SF11">
    <property type="entry name" value="TRNA THREONYLCARBAMOYLADENOSINE BIOSYNTHESIS PROTEIN TSAB"/>
    <property type="match status" value="1"/>
</dbReference>
<dbReference type="InterPro" id="IPR000905">
    <property type="entry name" value="Gcp-like_dom"/>
</dbReference>
<organism evidence="9 10">
    <name type="scientific">Devosia enhydra</name>
    <dbReference type="NCBI Taxonomy" id="665118"/>
    <lineage>
        <taxon>Bacteria</taxon>
        <taxon>Pseudomonadati</taxon>
        <taxon>Pseudomonadota</taxon>
        <taxon>Alphaproteobacteria</taxon>
        <taxon>Hyphomicrobiales</taxon>
        <taxon>Devosiaceae</taxon>
        <taxon>Devosia</taxon>
    </lineage>
</organism>
<dbReference type="AlphaFoldDB" id="A0A1K2HY92"/>
<dbReference type="GO" id="GO:0061711">
    <property type="term" value="F:tRNA N(6)-L-threonylcarbamoyladenine synthase activity"/>
    <property type="evidence" value="ECO:0007669"/>
    <property type="project" value="UniProtKB-EC"/>
</dbReference>
<dbReference type="GO" id="GO:0046872">
    <property type="term" value="F:metal ion binding"/>
    <property type="evidence" value="ECO:0007669"/>
    <property type="project" value="UniProtKB-KW"/>
</dbReference>
<dbReference type="Pfam" id="PF00814">
    <property type="entry name" value="TsaD"/>
    <property type="match status" value="1"/>
</dbReference>
<evidence type="ECO:0000256" key="1">
    <source>
        <dbReference type="ARBA" id="ARBA00012156"/>
    </source>
</evidence>
<name>A0A1K2HY92_9HYPH</name>
<keyword evidence="2" id="KW-0808">Transferase</keyword>
<dbReference type="EMBL" id="FPKU01000002">
    <property type="protein sequence ID" value="SFZ84883.1"/>
    <property type="molecule type" value="Genomic_DNA"/>
</dbReference>
<protein>
    <recommendedName>
        <fullName evidence="1">N(6)-L-threonylcarbamoyladenine synthase</fullName>
        <ecNumber evidence="1">2.3.1.234</ecNumber>
    </recommendedName>
</protein>
<dbReference type="RefSeq" id="WP_072342820.1">
    <property type="nucleotide sequence ID" value="NZ_FPKU01000002.1"/>
</dbReference>
<evidence type="ECO:0000256" key="7">
    <source>
        <dbReference type="ARBA" id="ARBA00048117"/>
    </source>
</evidence>
<accession>A0A1K2HY92</accession>
<evidence type="ECO:0000256" key="4">
    <source>
        <dbReference type="ARBA" id="ARBA00022723"/>
    </source>
</evidence>
<dbReference type="Gene3D" id="3.30.420.40">
    <property type="match status" value="1"/>
</dbReference>
<keyword evidence="5" id="KW-0408">Iron</keyword>
<sequence>MSVTLPPLTLAIDTSGPRLQLAVYGATTAGTAIADALVEDLAKGHAERILPAVADLLASNGLALRDLGRIGVTSGPGSFTGLRIGLSAARGLGLGLGVPVLGIPTLIAMSLSGPEAGPFTVLIDARRDEAYRQRFSAPGVAADGPALLPMTDARALVGPHEPVRETPFCDISALARFVADADPVAFPPEPLYLRGADAKPQEKARIARLPGSAAVS</sequence>
<evidence type="ECO:0000256" key="6">
    <source>
        <dbReference type="ARBA" id="ARBA00023315"/>
    </source>
</evidence>
<dbReference type="SUPFAM" id="SSF53067">
    <property type="entry name" value="Actin-like ATPase domain"/>
    <property type="match status" value="1"/>
</dbReference>
<evidence type="ECO:0000256" key="3">
    <source>
        <dbReference type="ARBA" id="ARBA00022694"/>
    </source>
</evidence>
<keyword evidence="4" id="KW-0479">Metal-binding</keyword>
<dbReference type="NCBIfam" id="TIGR03725">
    <property type="entry name" value="T6A_YeaZ"/>
    <property type="match status" value="1"/>
</dbReference>
<feature type="domain" description="Gcp-like" evidence="8">
    <location>
        <begin position="40"/>
        <end position="135"/>
    </location>
</feature>
<gene>
    <name evidence="9" type="ORF">SAMN02983003_2264</name>
</gene>
<keyword evidence="3" id="KW-0819">tRNA processing</keyword>
<evidence type="ECO:0000259" key="8">
    <source>
        <dbReference type="Pfam" id="PF00814"/>
    </source>
</evidence>
<dbReference type="PANTHER" id="PTHR11735">
    <property type="entry name" value="TRNA N6-ADENOSINE THREONYLCARBAMOYLTRANSFERASE"/>
    <property type="match status" value="1"/>
</dbReference>
<keyword evidence="10" id="KW-1185">Reference proteome</keyword>
<dbReference type="STRING" id="665118.SAMN02983003_2264"/>
<evidence type="ECO:0000256" key="2">
    <source>
        <dbReference type="ARBA" id="ARBA00022679"/>
    </source>
</evidence>